<dbReference type="EMBL" id="NIPW01000010">
    <property type="protein sequence ID" value="OWJ79037.1"/>
    <property type="molecule type" value="Genomic_DNA"/>
</dbReference>
<feature type="transmembrane region" description="Helical" evidence="1">
    <location>
        <begin position="73"/>
        <end position="97"/>
    </location>
</feature>
<comment type="caution">
    <text evidence="2">The sequence shown here is derived from an EMBL/GenBank/DDBJ whole genome shotgun (WGS) entry which is preliminary data.</text>
</comment>
<dbReference type="InterPro" id="IPR010406">
    <property type="entry name" value="DUF1003"/>
</dbReference>
<reference evidence="2 3" key="1">
    <citation type="submission" date="2016-12" db="EMBL/GenBank/DDBJ databases">
        <title>Comparison of Traditional DNA-DNA Hybridization with In Silico Genomic Analysis.</title>
        <authorList>
            <person name="Nicholson A.C."/>
            <person name="Humrighouse B.W."/>
            <person name="Graziano J."/>
            <person name="Lasker B."/>
            <person name="Whitney A.M."/>
            <person name="Mcquiston J.R."/>
        </authorList>
    </citation>
    <scope>NUCLEOTIDE SEQUENCE [LARGE SCALE GENOMIC DNA]</scope>
    <source>
        <strain evidence="2 3">H2240</strain>
    </source>
</reference>
<accession>A0A212ADD1</accession>
<keyword evidence="1" id="KW-0472">Membrane</keyword>
<dbReference type="PANTHER" id="PTHR41386:SF1">
    <property type="entry name" value="MEMBRANE PROTEIN"/>
    <property type="match status" value="1"/>
</dbReference>
<feature type="transmembrane region" description="Helical" evidence="1">
    <location>
        <begin position="109"/>
        <end position="131"/>
    </location>
</feature>
<dbReference type="PANTHER" id="PTHR41386">
    <property type="entry name" value="INTEGRAL MEMBRANE PROTEIN-RELATED"/>
    <property type="match status" value="1"/>
</dbReference>
<evidence type="ECO:0008006" key="4">
    <source>
        <dbReference type="Google" id="ProtNLM"/>
    </source>
</evidence>
<proteinExistence type="predicted"/>
<evidence type="ECO:0000256" key="1">
    <source>
        <dbReference type="SAM" id="Phobius"/>
    </source>
</evidence>
<sequence>MIQNDCDIPPGGEPETPDQRKIEDTAAHYLEPEEIGPRERNVIRRLLSRRTVATDMNRRFDSRRDVGDRLADGVARFGGSWTFILCFIGFLTLWTLGNILARGEAPDPYPFIFLNLILSMLAAFQAPIIMMSQNRQAEKDRLNASHDYEVNLKSEIEIMALHEKLDRMRNEELRAIVAKQEEQITLLGDLLRQAIHNLPQDAPPKS</sequence>
<evidence type="ECO:0000313" key="3">
    <source>
        <dbReference type="Proteomes" id="UP000196878"/>
    </source>
</evidence>
<organism evidence="2 3">
    <name type="scientific">Haematobacter genomosp. 1</name>
    <dbReference type="NCBI Taxonomy" id="366618"/>
    <lineage>
        <taxon>Bacteria</taxon>
        <taxon>Pseudomonadati</taxon>
        <taxon>Pseudomonadota</taxon>
        <taxon>Alphaproteobacteria</taxon>
        <taxon>Rhodobacterales</taxon>
        <taxon>Paracoccaceae</taxon>
        <taxon>Haematobacter</taxon>
    </lineage>
</organism>
<dbReference type="Proteomes" id="UP000196878">
    <property type="component" value="Unassembled WGS sequence"/>
</dbReference>
<protein>
    <recommendedName>
        <fullName evidence="4">Cyclic nucleotide-binding protein</fullName>
    </recommendedName>
</protein>
<dbReference type="Pfam" id="PF06210">
    <property type="entry name" value="DUF1003"/>
    <property type="match status" value="1"/>
</dbReference>
<dbReference type="AlphaFoldDB" id="A0A212ADD1"/>
<dbReference type="RefSeq" id="WP_088215016.1">
    <property type="nucleotide sequence ID" value="NZ_NIPW01000010.1"/>
</dbReference>
<gene>
    <name evidence="2" type="ORF">CDV49_08125</name>
</gene>
<evidence type="ECO:0000313" key="2">
    <source>
        <dbReference type="EMBL" id="OWJ79037.1"/>
    </source>
</evidence>
<keyword evidence="1" id="KW-1133">Transmembrane helix</keyword>
<keyword evidence="3" id="KW-1185">Reference proteome</keyword>
<keyword evidence="1" id="KW-0812">Transmembrane</keyword>
<name>A0A212ADD1_9RHOB</name>
<dbReference type="OrthoDB" id="9795736at2"/>